<dbReference type="Proteomes" id="UP001634393">
    <property type="component" value="Unassembled WGS sequence"/>
</dbReference>
<dbReference type="PANTHER" id="PTHR35133">
    <property type="entry name" value="PROTEIN EFFECTOR OF TRANSCRIPTION 2-RELATED"/>
    <property type="match status" value="1"/>
</dbReference>
<organism evidence="1 2">
    <name type="scientific">Penstemon smallii</name>
    <dbReference type="NCBI Taxonomy" id="265156"/>
    <lineage>
        <taxon>Eukaryota</taxon>
        <taxon>Viridiplantae</taxon>
        <taxon>Streptophyta</taxon>
        <taxon>Embryophyta</taxon>
        <taxon>Tracheophyta</taxon>
        <taxon>Spermatophyta</taxon>
        <taxon>Magnoliopsida</taxon>
        <taxon>eudicotyledons</taxon>
        <taxon>Gunneridae</taxon>
        <taxon>Pentapetalae</taxon>
        <taxon>asterids</taxon>
        <taxon>lamiids</taxon>
        <taxon>Lamiales</taxon>
        <taxon>Plantaginaceae</taxon>
        <taxon>Cheloneae</taxon>
        <taxon>Penstemon</taxon>
    </lineage>
</organism>
<dbReference type="Pfam" id="PF19239">
    <property type="entry name" value="GIY_YIG_domain"/>
    <property type="match status" value="1"/>
</dbReference>
<keyword evidence="2" id="KW-1185">Reference proteome</keyword>
<accession>A0ABD3SL49</accession>
<protein>
    <recommendedName>
        <fullName evidence="3">GIY-YIG domain-containing protein</fullName>
    </recommendedName>
</protein>
<comment type="caution">
    <text evidence="1">The sequence shown here is derived from an EMBL/GenBank/DDBJ whole genome shotgun (WGS) entry which is preliminary data.</text>
</comment>
<evidence type="ECO:0008006" key="3">
    <source>
        <dbReference type="Google" id="ProtNLM"/>
    </source>
</evidence>
<dbReference type="InterPro" id="IPR038909">
    <property type="entry name" value="Effector_transcript"/>
</dbReference>
<sequence length="461" mass="51483">MNSLISRISMQCVRQLRLNITNSNAYGQSGLFTHITNANQKGQFSHFLPNRALLYEAPKATVGSRDTGNSSMGELRFRSSSATSTAAATTAARRLKREDFRNTKHDHAFSQWKILITATAWKDHAMGKEGAENYSTQNLPNSISCAGVYELAVAMSGARKLDSSSVITVYVGEAENVRTRLQQYGRDGSHLENGCSNDEFNNWQNVSSLKVPGLFSDIFSKGYSIAYRCAPMASKKDAEKTEKQLLDTFDYPWNKDMNGVRRKDDVFRKLERRENASRIYLLAKKYWFSNRKQVGVRIKTCEPLMKNGSNIHNKDNNNVSFSRIFGIKRLQAMPVQYGNGDDCTEICGVAIGHGSICTTPPVKGRKRCAEHKGMRVNGYISKLNADGESPPSVPPSMGSGLVDESQTICGYILHNGSPCKKNPVPRNKRCLDHKGRRICRSEPNFKREEIGQIHEVTCEVS</sequence>
<dbReference type="PANTHER" id="PTHR35133:SF1">
    <property type="entry name" value="PROTEIN EFFECTOR OF TRANSCRIPTION 2-RELATED"/>
    <property type="match status" value="1"/>
</dbReference>
<evidence type="ECO:0000313" key="2">
    <source>
        <dbReference type="Proteomes" id="UP001634393"/>
    </source>
</evidence>
<reference evidence="1 2" key="1">
    <citation type="submission" date="2024-12" db="EMBL/GenBank/DDBJ databases">
        <title>The unique morphological basis and parallel evolutionary history of personate flowers in Penstemon.</title>
        <authorList>
            <person name="Depatie T.H."/>
            <person name="Wessinger C.A."/>
        </authorList>
    </citation>
    <scope>NUCLEOTIDE SEQUENCE [LARGE SCALE GENOMIC DNA]</scope>
    <source>
        <strain evidence="1">WTNN_2</strain>
        <tissue evidence="1">Leaf</tissue>
    </source>
</reference>
<dbReference type="AlphaFoldDB" id="A0ABD3SL49"/>
<proteinExistence type="predicted"/>
<dbReference type="EMBL" id="JBJXBP010000006">
    <property type="protein sequence ID" value="KAL3825254.1"/>
    <property type="molecule type" value="Genomic_DNA"/>
</dbReference>
<evidence type="ECO:0000313" key="1">
    <source>
        <dbReference type="EMBL" id="KAL3825254.1"/>
    </source>
</evidence>
<name>A0ABD3SL49_9LAMI</name>
<gene>
    <name evidence="1" type="ORF">ACJIZ3_021283</name>
</gene>